<protein>
    <submittedName>
        <fullName evidence="1">Uncharacterized protein</fullName>
    </submittedName>
</protein>
<sequence>MKNRWTNKHVRHEKASGLYGTWIPATPKESRCIADLLGGNRIFSREGSEVMKEGKGVMDGRVGQMFNSVSQRRRKAWAVWATAHGLAVQRASRLTVKNKFVWKIR</sequence>
<accession>A0A4C1ZD98</accession>
<reference evidence="1 2" key="1">
    <citation type="journal article" date="2019" name="Commun. Biol.">
        <title>The bagworm genome reveals a unique fibroin gene that provides high tensile strength.</title>
        <authorList>
            <person name="Kono N."/>
            <person name="Nakamura H."/>
            <person name="Ohtoshi R."/>
            <person name="Tomita M."/>
            <person name="Numata K."/>
            <person name="Arakawa K."/>
        </authorList>
    </citation>
    <scope>NUCLEOTIDE SEQUENCE [LARGE SCALE GENOMIC DNA]</scope>
</reference>
<organism evidence="1 2">
    <name type="scientific">Eumeta variegata</name>
    <name type="common">Bagworm moth</name>
    <name type="synonym">Eumeta japonica</name>
    <dbReference type="NCBI Taxonomy" id="151549"/>
    <lineage>
        <taxon>Eukaryota</taxon>
        <taxon>Metazoa</taxon>
        <taxon>Ecdysozoa</taxon>
        <taxon>Arthropoda</taxon>
        <taxon>Hexapoda</taxon>
        <taxon>Insecta</taxon>
        <taxon>Pterygota</taxon>
        <taxon>Neoptera</taxon>
        <taxon>Endopterygota</taxon>
        <taxon>Lepidoptera</taxon>
        <taxon>Glossata</taxon>
        <taxon>Ditrysia</taxon>
        <taxon>Tineoidea</taxon>
        <taxon>Psychidae</taxon>
        <taxon>Oiketicinae</taxon>
        <taxon>Eumeta</taxon>
    </lineage>
</organism>
<dbReference type="AlphaFoldDB" id="A0A4C1ZD98"/>
<name>A0A4C1ZD98_EUMVA</name>
<evidence type="ECO:0000313" key="1">
    <source>
        <dbReference type="EMBL" id="GBP85728.1"/>
    </source>
</evidence>
<dbReference type="OrthoDB" id="3349449at2759"/>
<evidence type="ECO:0000313" key="2">
    <source>
        <dbReference type="Proteomes" id="UP000299102"/>
    </source>
</evidence>
<comment type="caution">
    <text evidence="1">The sequence shown here is derived from an EMBL/GenBank/DDBJ whole genome shotgun (WGS) entry which is preliminary data.</text>
</comment>
<gene>
    <name evidence="1" type="ORF">EVAR_69989_1</name>
</gene>
<dbReference type="Proteomes" id="UP000299102">
    <property type="component" value="Unassembled WGS sequence"/>
</dbReference>
<dbReference type="EMBL" id="BGZK01001755">
    <property type="protein sequence ID" value="GBP85728.1"/>
    <property type="molecule type" value="Genomic_DNA"/>
</dbReference>
<keyword evidence="2" id="KW-1185">Reference proteome</keyword>
<proteinExistence type="predicted"/>